<proteinExistence type="predicted"/>
<gene>
    <name evidence="1" type="ORF">O9G_003720</name>
</gene>
<evidence type="ECO:0000313" key="2">
    <source>
        <dbReference type="Proteomes" id="UP000030755"/>
    </source>
</evidence>
<accession>A0A075AWP9</accession>
<protein>
    <submittedName>
        <fullName evidence="1">Uncharacterized protein</fullName>
    </submittedName>
</protein>
<sequence length="89" mass="10720">MENIDIYDQIEFLRSKMSLFRLLLHDDSKERQQGLQKLLEELDSRKEKETNIPELYLLTFARHFYQSFDENIKEKLLEVIKVCCLLVIA</sequence>
<keyword evidence="2" id="KW-1185">Reference proteome</keyword>
<organism evidence="1 2">
    <name type="scientific">Rozella allomycis (strain CSF55)</name>
    <dbReference type="NCBI Taxonomy" id="988480"/>
    <lineage>
        <taxon>Eukaryota</taxon>
        <taxon>Fungi</taxon>
        <taxon>Fungi incertae sedis</taxon>
        <taxon>Cryptomycota</taxon>
        <taxon>Cryptomycota incertae sedis</taxon>
        <taxon>Rozella</taxon>
    </lineage>
</organism>
<dbReference type="Proteomes" id="UP000030755">
    <property type="component" value="Unassembled WGS sequence"/>
</dbReference>
<dbReference type="EMBL" id="KE561091">
    <property type="protein sequence ID" value="EPZ32989.1"/>
    <property type="molecule type" value="Genomic_DNA"/>
</dbReference>
<evidence type="ECO:0000313" key="1">
    <source>
        <dbReference type="EMBL" id="EPZ32989.1"/>
    </source>
</evidence>
<dbReference type="HOGENOM" id="CLU_2456020_0_0_1"/>
<dbReference type="AlphaFoldDB" id="A0A075AWP9"/>
<name>A0A075AWP9_ROZAC</name>
<reference evidence="1 2" key="1">
    <citation type="journal article" date="2013" name="Curr. Biol.">
        <title>Shared signatures of parasitism and phylogenomics unite Cryptomycota and microsporidia.</title>
        <authorList>
            <person name="James T.Y."/>
            <person name="Pelin A."/>
            <person name="Bonen L."/>
            <person name="Ahrendt S."/>
            <person name="Sain D."/>
            <person name="Corradi N."/>
            <person name="Stajich J.E."/>
        </authorList>
    </citation>
    <scope>NUCLEOTIDE SEQUENCE [LARGE SCALE GENOMIC DNA]</scope>
    <source>
        <strain evidence="1 2">CSF55</strain>
    </source>
</reference>